<dbReference type="PANTHER" id="PTHR39183">
    <property type="entry name" value="SPORE COAT PROTEIN F-LIKE PROTEIN YHCQ"/>
    <property type="match status" value="1"/>
</dbReference>
<evidence type="ECO:0008006" key="3">
    <source>
        <dbReference type="Google" id="ProtNLM"/>
    </source>
</evidence>
<name>A0A2U3DBQ3_SULT2</name>
<evidence type="ECO:0000313" key="2">
    <source>
        <dbReference type="Proteomes" id="UP000245380"/>
    </source>
</evidence>
<dbReference type="PANTHER" id="PTHR39183:SF1">
    <property type="entry name" value="SPORE COAT PROTEIN F-LIKE PROTEIN YHCQ"/>
    <property type="match status" value="1"/>
</dbReference>
<proteinExistence type="predicted"/>
<comment type="caution">
    <text evidence="1">The sequence shown here is derived from an EMBL/GenBank/DDBJ whole genome shotgun (WGS) entry which is preliminary data.</text>
</comment>
<reference evidence="1 2" key="1">
    <citation type="submission" date="2016-11" db="EMBL/GenBank/DDBJ databases">
        <title>Comparative genomics of Acidibacillus ferroxidans species.</title>
        <authorList>
            <person name="Oliveira G."/>
            <person name="Nunes G."/>
            <person name="Oliveira R."/>
            <person name="Araujo F."/>
            <person name="Salim A."/>
            <person name="Scholte L."/>
            <person name="Morais D."/>
            <person name="Nancucheo I."/>
            <person name="Johnson D.B."/>
            <person name="Grail B."/>
            <person name="Bittencourt J."/>
            <person name="Valadares R."/>
        </authorList>
    </citation>
    <scope>NUCLEOTIDE SEQUENCE [LARGE SCALE GENOMIC DNA]</scope>
    <source>
        <strain evidence="1 2">Y002</strain>
    </source>
</reference>
<organism evidence="1 2">
    <name type="scientific">Sulfoacidibacillus thermotolerans</name>
    <name type="common">Acidibacillus sulfuroxidans</name>
    <dbReference type="NCBI Taxonomy" id="1765684"/>
    <lineage>
        <taxon>Bacteria</taxon>
        <taxon>Bacillati</taxon>
        <taxon>Bacillota</taxon>
        <taxon>Bacilli</taxon>
        <taxon>Bacillales</taxon>
        <taxon>Alicyclobacillaceae</taxon>
        <taxon>Sulfoacidibacillus</taxon>
    </lineage>
</organism>
<accession>A0A2U3DBQ3</accession>
<protein>
    <recommendedName>
        <fullName evidence="3">Spore coat protein</fullName>
    </recommendedName>
</protein>
<evidence type="ECO:0000313" key="1">
    <source>
        <dbReference type="EMBL" id="PWI58707.1"/>
    </source>
</evidence>
<dbReference type="EMBL" id="MPDK01000002">
    <property type="protein sequence ID" value="PWI58707.1"/>
    <property type="molecule type" value="Genomic_DNA"/>
</dbReference>
<gene>
    <name evidence="1" type="ORF">BM613_01000</name>
</gene>
<dbReference type="AlphaFoldDB" id="A0A2U3DBQ3"/>
<dbReference type="Proteomes" id="UP000245380">
    <property type="component" value="Unassembled WGS sequence"/>
</dbReference>
<dbReference type="Pfam" id="PF07875">
    <property type="entry name" value="Coat_F"/>
    <property type="match status" value="1"/>
</dbReference>
<dbReference type="OrthoDB" id="1930261at2"/>
<sequence>MENNEMRIRLMTMDLLMTTKFAMISTTSALMETATPEVREILSKQLQNATHFHAALSDLAGKRGWYDAYDMETQIRNDARLAQWVYQIE</sequence>
<dbReference type="RefSeq" id="WP_109429298.1">
    <property type="nucleotide sequence ID" value="NZ_MPDK01000002.1"/>
</dbReference>
<dbReference type="InterPro" id="IPR012851">
    <property type="entry name" value="Spore_coat_CotF-like"/>
</dbReference>
<keyword evidence="2" id="KW-1185">Reference proteome</keyword>